<feature type="transmembrane region" description="Helical" evidence="1">
    <location>
        <begin position="623"/>
        <end position="642"/>
    </location>
</feature>
<feature type="transmembrane region" description="Helical" evidence="1">
    <location>
        <begin position="471"/>
        <end position="493"/>
    </location>
</feature>
<keyword evidence="4" id="KW-1185">Reference proteome</keyword>
<proteinExistence type="predicted"/>
<reference evidence="3 4" key="1">
    <citation type="journal article" date="2018" name="Sci. Adv.">
        <title>Multi-heme cytochromes provide a pathway for survival in energy-limited environments.</title>
        <authorList>
            <person name="Deng X."/>
            <person name="Dohmae N."/>
            <person name="Nealson K.H."/>
            <person name="Hashimoto K."/>
            <person name="Okamoto A."/>
        </authorList>
    </citation>
    <scope>NUCLEOTIDE SEQUENCE [LARGE SCALE GENOMIC DNA]</scope>
    <source>
        <strain evidence="3 4">IS5</strain>
    </source>
</reference>
<dbReference type="KEGG" id="dfl:DFE_1416"/>
<evidence type="ECO:0000256" key="1">
    <source>
        <dbReference type="SAM" id="Phobius"/>
    </source>
</evidence>
<feature type="transmembrane region" description="Helical" evidence="1">
    <location>
        <begin position="378"/>
        <end position="397"/>
    </location>
</feature>
<accession>A0A2Z6AY01</accession>
<dbReference type="AlphaFoldDB" id="A0A2Z6AY01"/>
<feature type="transmembrane region" description="Helical" evidence="1">
    <location>
        <begin position="74"/>
        <end position="92"/>
    </location>
</feature>
<dbReference type="PANTHER" id="PTHR43849">
    <property type="entry name" value="BLL3936 PROTEIN"/>
    <property type="match status" value="1"/>
</dbReference>
<feature type="transmembrane region" description="Helical" evidence="1">
    <location>
        <begin position="339"/>
        <end position="357"/>
    </location>
</feature>
<feature type="transmembrane region" description="Helical" evidence="1">
    <location>
        <begin position="166"/>
        <end position="183"/>
    </location>
</feature>
<keyword evidence="1" id="KW-1133">Transmembrane helix</keyword>
<feature type="transmembrane region" description="Helical" evidence="1">
    <location>
        <begin position="505"/>
        <end position="531"/>
    </location>
</feature>
<dbReference type="InterPro" id="IPR021814">
    <property type="entry name" value="DUF3394"/>
</dbReference>
<evidence type="ECO:0000259" key="2">
    <source>
        <dbReference type="Pfam" id="PF06808"/>
    </source>
</evidence>
<dbReference type="EMBL" id="AP017378">
    <property type="protein sequence ID" value="BBD08142.1"/>
    <property type="molecule type" value="Genomic_DNA"/>
</dbReference>
<evidence type="ECO:0000313" key="4">
    <source>
        <dbReference type="Proteomes" id="UP000269883"/>
    </source>
</evidence>
<feature type="transmembrane region" description="Helical" evidence="1">
    <location>
        <begin position="685"/>
        <end position="701"/>
    </location>
</feature>
<dbReference type="OrthoDB" id="9759894at2"/>
<feature type="transmembrane region" description="Helical" evidence="1">
    <location>
        <begin position="409"/>
        <end position="430"/>
    </location>
</feature>
<feature type="transmembrane region" description="Helical" evidence="1">
    <location>
        <begin position="47"/>
        <end position="68"/>
    </location>
</feature>
<dbReference type="InterPro" id="IPR011853">
    <property type="entry name" value="TRAP_DctM-Dct_fused"/>
</dbReference>
<dbReference type="Pfam" id="PF11874">
    <property type="entry name" value="DUF3394"/>
    <property type="match status" value="1"/>
</dbReference>
<feature type="transmembrane region" description="Helical" evidence="1">
    <location>
        <begin position="244"/>
        <end position="265"/>
    </location>
</feature>
<evidence type="ECO:0000313" key="3">
    <source>
        <dbReference type="EMBL" id="BBD08142.1"/>
    </source>
</evidence>
<dbReference type="Pfam" id="PF06808">
    <property type="entry name" value="DctM"/>
    <property type="match status" value="1"/>
</dbReference>
<dbReference type="NCBIfam" id="TIGR02123">
    <property type="entry name" value="TRAP_fused"/>
    <property type="match status" value="1"/>
</dbReference>
<keyword evidence="1" id="KW-0812">Transmembrane</keyword>
<feature type="domain" description="TRAP C4-dicarboxylate transport system permease DctM subunit" evidence="2">
    <location>
        <begin position="154"/>
        <end position="622"/>
    </location>
</feature>
<protein>
    <submittedName>
        <fullName evidence="3">TRAP-type transporter, 4TM/12TM fusion protein permease</fullName>
    </submittedName>
</protein>
<organism evidence="3 4">
    <name type="scientific">Desulfovibrio ferrophilus</name>
    <dbReference type="NCBI Taxonomy" id="241368"/>
    <lineage>
        <taxon>Bacteria</taxon>
        <taxon>Pseudomonadati</taxon>
        <taxon>Thermodesulfobacteriota</taxon>
        <taxon>Desulfovibrionia</taxon>
        <taxon>Desulfovibrionales</taxon>
        <taxon>Desulfovibrionaceae</taxon>
        <taxon>Desulfovibrio</taxon>
    </lineage>
</organism>
<dbReference type="Proteomes" id="UP000269883">
    <property type="component" value="Chromosome"/>
</dbReference>
<keyword evidence="1" id="KW-0472">Membrane</keyword>
<gene>
    <name evidence="3" type="ORF">DFE_1416</name>
</gene>
<feature type="transmembrane region" description="Helical" evidence="1">
    <location>
        <begin position="213"/>
        <end position="232"/>
    </location>
</feature>
<dbReference type="InterPro" id="IPR010656">
    <property type="entry name" value="DctM"/>
</dbReference>
<feature type="transmembrane region" description="Helical" evidence="1">
    <location>
        <begin position="113"/>
        <end position="131"/>
    </location>
</feature>
<name>A0A2Z6AY01_9BACT</name>
<sequence>MEKVKKHSKDKKASYEDNDIKGVEYAKELAEAEHGLQGEAAGITANLTMLVAITWSLFQLSIASWLLIDTVFIRAIHLAFGMFLIFLNIPMFKFTPTWRPDLRFFLAMHRVTILDYILGILAVITALYIFIDYDGIATRYGQPTTRDIVMGLMLVVLLLEATRRVIGPALPLIALMFVGYSFVSEMDFMPEVLLQKAVSLNRFVGQITMSTEGIYGIPLDVSATIVFLFVLFGTMLEKAGAGNFFIRLALCLLGGFKGGPAKAAILGSGLTGMVSGSSIANIVTTGTFTIPLMKKVGYPATKAGAIEVAASTDGQLAPPIMGAAAFIIAEYVNVPYIEVVKAAAIPAFVSYAALLYISHIEASKLGLEGIPRKELPKFFPTLISGLHFMLPLGMLLWELIVTRHSPELAAFRAIMVLVVIMLVQHPILAISKGKKNGDTRIDLKSLKDPFILGCKELINSLAEGARNMAGVAMATAAAGIIVGIVAMGLGGLITQVIDVLSGGNIFLMLAITAFASLLIGMGLPTTATYIVMASLTAPAIVSLGGLHNFIVPLMAAHLFCFYFGILADDTPPVGLAAYAAAAIAEADPIRTGLQGFMYDIRTAILPFMFIFNTELILHGVNSWAQGLLIFGMACIGNFAFASATQGWFITRNRIWEFPLLLCVTYIMMQPQYVAEFIGLPHDLRYLSYLIGLTLWGLIWLMQRPRAAQDKLTTAQNKLVAQSA</sequence>
<dbReference type="PANTHER" id="PTHR43849:SF2">
    <property type="entry name" value="BLL3936 PROTEIN"/>
    <property type="match status" value="1"/>
</dbReference>
<dbReference type="RefSeq" id="WP_126378000.1">
    <property type="nucleotide sequence ID" value="NZ_AP017378.1"/>
</dbReference>